<organism evidence="2 3">
    <name type="scientific">Anisodus tanguticus</name>
    <dbReference type="NCBI Taxonomy" id="243964"/>
    <lineage>
        <taxon>Eukaryota</taxon>
        <taxon>Viridiplantae</taxon>
        <taxon>Streptophyta</taxon>
        <taxon>Embryophyta</taxon>
        <taxon>Tracheophyta</taxon>
        <taxon>Spermatophyta</taxon>
        <taxon>Magnoliopsida</taxon>
        <taxon>eudicotyledons</taxon>
        <taxon>Gunneridae</taxon>
        <taxon>Pentapetalae</taxon>
        <taxon>asterids</taxon>
        <taxon>lamiids</taxon>
        <taxon>Solanales</taxon>
        <taxon>Solanaceae</taxon>
        <taxon>Solanoideae</taxon>
        <taxon>Hyoscyameae</taxon>
        <taxon>Anisodus</taxon>
    </lineage>
</organism>
<evidence type="ECO:0000313" key="2">
    <source>
        <dbReference type="EMBL" id="KAK4346529.1"/>
    </source>
</evidence>
<feature type="region of interest" description="Disordered" evidence="1">
    <location>
        <begin position="1"/>
        <end position="28"/>
    </location>
</feature>
<gene>
    <name evidence="2" type="ORF">RND71_032868</name>
</gene>
<sequence>MSAPVSSLFGTSGASPQTSLSGSLSSSTPAFRTPFFGSTPASGVPTFSTPFASGVALASGASFGTVSVSIHVLLYWALSCLCLCPSAHTTPPPKRRMLSLFITSFVQSNTEVLLC</sequence>
<comment type="caution">
    <text evidence="2">The sequence shown here is derived from an EMBL/GenBank/DDBJ whole genome shotgun (WGS) entry which is preliminary data.</text>
</comment>
<dbReference type="AlphaFoldDB" id="A0AAE1R6S0"/>
<evidence type="ECO:0000313" key="3">
    <source>
        <dbReference type="Proteomes" id="UP001291623"/>
    </source>
</evidence>
<keyword evidence="3" id="KW-1185">Reference proteome</keyword>
<feature type="compositionally biased region" description="Low complexity" evidence="1">
    <location>
        <begin position="15"/>
        <end position="28"/>
    </location>
</feature>
<accession>A0AAE1R6S0</accession>
<dbReference type="EMBL" id="JAVYJV010000018">
    <property type="protein sequence ID" value="KAK4346529.1"/>
    <property type="molecule type" value="Genomic_DNA"/>
</dbReference>
<reference evidence="2" key="1">
    <citation type="submission" date="2023-12" db="EMBL/GenBank/DDBJ databases">
        <title>Genome assembly of Anisodus tanguticus.</title>
        <authorList>
            <person name="Wang Y.-J."/>
        </authorList>
    </citation>
    <scope>NUCLEOTIDE SEQUENCE</scope>
    <source>
        <strain evidence="2">KB-2021</strain>
        <tissue evidence="2">Leaf</tissue>
    </source>
</reference>
<evidence type="ECO:0000256" key="1">
    <source>
        <dbReference type="SAM" id="MobiDB-lite"/>
    </source>
</evidence>
<proteinExistence type="predicted"/>
<dbReference type="Proteomes" id="UP001291623">
    <property type="component" value="Unassembled WGS sequence"/>
</dbReference>
<protein>
    <submittedName>
        <fullName evidence="2">Uncharacterized protein</fullName>
    </submittedName>
</protein>
<feature type="compositionally biased region" description="Polar residues" evidence="1">
    <location>
        <begin position="1"/>
        <end position="14"/>
    </location>
</feature>
<name>A0AAE1R6S0_9SOLA</name>